<dbReference type="InterPro" id="IPR000001">
    <property type="entry name" value="Kringle"/>
</dbReference>
<feature type="domain" description="MACPF" evidence="7">
    <location>
        <begin position="187"/>
        <end position="608"/>
    </location>
</feature>
<dbReference type="SUPFAM" id="SSF57440">
    <property type="entry name" value="Kringle-like"/>
    <property type="match status" value="1"/>
</dbReference>
<evidence type="ECO:0008006" key="10">
    <source>
        <dbReference type="Google" id="ProtNLM"/>
    </source>
</evidence>
<evidence type="ECO:0000313" key="9">
    <source>
        <dbReference type="Proteomes" id="UP000215902"/>
    </source>
</evidence>
<dbReference type="PANTHER" id="PTHR46549">
    <property type="entry name" value="MACPF DOMAIN-CONTAINING PROTEIN"/>
    <property type="match status" value="1"/>
</dbReference>
<organism evidence="8 9">
    <name type="scientific">Macrostomum lignano</name>
    <dbReference type="NCBI Taxonomy" id="282301"/>
    <lineage>
        <taxon>Eukaryota</taxon>
        <taxon>Metazoa</taxon>
        <taxon>Spiralia</taxon>
        <taxon>Lophotrochozoa</taxon>
        <taxon>Platyhelminthes</taxon>
        <taxon>Rhabditophora</taxon>
        <taxon>Macrostomorpha</taxon>
        <taxon>Macrostomida</taxon>
        <taxon>Macrostomidae</taxon>
        <taxon>Macrostomum</taxon>
    </lineage>
</organism>
<dbReference type="Pfam" id="PF00051">
    <property type="entry name" value="Kringle"/>
    <property type="match status" value="1"/>
</dbReference>
<proteinExistence type="predicted"/>
<dbReference type="InterPro" id="IPR038178">
    <property type="entry name" value="Kringle_sf"/>
</dbReference>
<dbReference type="STRING" id="282301.A0A267FHC7"/>
<dbReference type="SMART" id="SM00130">
    <property type="entry name" value="KR"/>
    <property type="match status" value="1"/>
</dbReference>
<protein>
    <recommendedName>
        <fullName evidence="10">MACPF domain-containing protein</fullName>
    </recommendedName>
</protein>
<accession>A0A267FHC7</accession>
<dbReference type="SUPFAM" id="SSF57184">
    <property type="entry name" value="Growth factor receptor domain"/>
    <property type="match status" value="3"/>
</dbReference>
<dbReference type="PROSITE" id="PS50070">
    <property type="entry name" value="KRINGLE_2"/>
    <property type="match status" value="2"/>
</dbReference>
<dbReference type="InterPro" id="IPR011641">
    <property type="entry name" value="Tyr-kin_ephrin_A/B_rcpt-like"/>
</dbReference>
<dbReference type="SMART" id="SM00261">
    <property type="entry name" value="FU"/>
    <property type="match status" value="3"/>
</dbReference>
<name>A0A267FHC7_9PLAT</name>
<evidence type="ECO:0000256" key="2">
    <source>
        <dbReference type="ARBA" id="ARBA00023157"/>
    </source>
</evidence>
<reference evidence="8 9" key="1">
    <citation type="submission" date="2017-06" db="EMBL/GenBank/DDBJ databases">
        <title>A platform for efficient transgenesis in Macrostomum lignano, a flatworm model organism for stem cell research.</title>
        <authorList>
            <person name="Berezikov E."/>
        </authorList>
    </citation>
    <scope>NUCLEOTIDE SEQUENCE [LARGE SCALE GENOMIC DNA]</scope>
    <source>
        <strain evidence="8">DV1</strain>
        <tissue evidence="8">Whole organism</tissue>
    </source>
</reference>
<dbReference type="Pfam" id="PF01823">
    <property type="entry name" value="MACPF"/>
    <property type="match status" value="1"/>
</dbReference>
<evidence type="ECO:0000256" key="5">
    <source>
        <dbReference type="SAM" id="SignalP"/>
    </source>
</evidence>
<feature type="chain" id="PRO_5012967073" description="MACPF domain-containing protein" evidence="5">
    <location>
        <begin position="22"/>
        <end position="1685"/>
    </location>
</feature>
<comment type="caution">
    <text evidence="3">Lacks conserved residue(s) required for the propagation of feature annotation.</text>
</comment>
<dbReference type="InterPro" id="IPR006212">
    <property type="entry name" value="Furin_repeat"/>
</dbReference>
<keyword evidence="1 3" id="KW-0420">Kringle</keyword>
<evidence type="ECO:0000259" key="6">
    <source>
        <dbReference type="PROSITE" id="PS50070"/>
    </source>
</evidence>
<comment type="caution">
    <text evidence="8">The sequence shown here is derived from an EMBL/GenBank/DDBJ whole genome shotgun (WGS) entry which is preliminary data.</text>
</comment>
<evidence type="ECO:0000259" key="7">
    <source>
        <dbReference type="PROSITE" id="PS51412"/>
    </source>
</evidence>
<dbReference type="Pfam" id="PF07699">
    <property type="entry name" value="Ephrin_rec_like"/>
    <property type="match status" value="2"/>
</dbReference>
<evidence type="ECO:0000256" key="1">
    <source>
        <dbReference type="ARBA" id="ARBA00022572"/>
    </source>
</evidence>
<feature type="domain" description="Kringle" evidence="6">
    <location>
        <begin position="1600"/>
        <end position="1685"/>
    </location>
</feature>
<sequence>MQGAQLLVFALALSACPMANAEGLGTKVAKKAWDIVQNKLNPKSKAEMYQKAVDIVSDHITKSANKAEKLASSYMSAVDKDPGALITRESMKKIISGSSFLPQKAGTRTVSLQSDQGFNGFTNYQPSGWKITETMSGPTDKKEEPSETKEPVYTYPMGLGPVLLNQCTEKNYDKTSPCYNSKLFDLQITICLNQIDAANYIGVGFNGRGYYNAQSRRASLVQRSCSNRATFMGSDIPDTMNIFGIFETFAETKSFQSADEYMQYIRHKAGLSNQKNLFASEASKYGKASGIGFDLGGVGAAAGALIGAKAGGPAGAEMGAGLGGAIGGTINGGSGSGSGNAKQSERSNSSSATSHFEASDKFQKASNNFFAIMYVNVILYEISLDEVKPTDLSLALLKDYMSLPVSYFSIGADVKYQNFLLRWGTHFIRSGKFGGQLKITKRARSDKVQSAQQFASIAETEFQSMFATLQSKYSQKESGIAIFFINTKSKEVTQNSQAKAGSEYSSSMRQTQSQSRQFQQSEFTQTTVEAQGGTPEIAEALVDFYTPAFKQIYHDWLASIKDYAKPFEFQLKAIDVLFNMNMNDLFPAGNIDFGCVKDGGGKANILIEPKTKLRYYIDVQTQFSNSTKIEVKKKVYCKYSKLDDFKTDLDRRRISLERAIGVYMAEGPFPTSTFELKGGEPGCEEATLGALRAANKGKSAVLKFSEMKKYPFLVTFDLPEAIPGLIPKQSKFRLIYRSGMWFATEPTQTTMHLYDGCEIPESKEAKICFRNIIMTYNEASGFLRVDAKDFRATKARIPALPIWLANSVVARVQKLEISATAKNDMYGGRGAVPCNIKWVNSHRLDPQKEENCIHFTAATSGDIFVILSAIPRDHSTWYYLQINPEGVSFYQAMELKRRDTQKGMGILGDSNLFQSFFVCVVQKKDRVTMQYGKADPVSEVGTVYSGYTFAPDSQFSRLSFYTFGSGRKPVSLMDIRLTRMLPQVKCLSKNYINVDGHCVLACHSECDQCDVARDNKSCRRCKHVRVETGSGKLKVTECFAKCPPGTTLKSSKTATKKTKAKPTGLCEKCPAGTFKSGDGNQKCSPCPKGKISDAGAKSCVACEAGTFNDKLGQSKCQRCALGTYSSDGAVSCTKCPVGHYSDSLGQSSCLPCSFGSFGKVTGLAKCTPCSKGYFADKKGQTICSKCPAGTSSAKGSMTCNNSCTKGKFSPRKGEPCRPCPPGTYGDSVGSSACSKCKKGTYQSNSGRTSCISAPIGHFVSKEGATKPSKCAAGSFTAKTGSIKCRPCSPGSYASSTGSTACKKCSRGYFQPSTGQSSCKKARYHHYVNQEGAVKDTPCSAGYTAASDRRSCHKCRPGTYGSGTGLGCTGCSWGSYSGKYGSLSCTPCPKGYYQPNHYATSCIPARRGYYINRVESTSPGSQCAPGYYSDKPGQAYCKPCPAGQRSEKTRGSTSCRYCGPGTYSSKSGSTQCKKCPSSDYVTNAARSACHKCPAGSIALSQDRRKCFKFGECYYPGKDFVSTKVNRAYAGPCQSWSVKSCSKYTEGVSCHTPNKRVREAQATGNTCRIIAKEGEKKPWCYTKTATKWSHCSIPRCGKKLKECYRLGSTDYVSGISVTESGKTCQSWEIRTCPSGTSGKTCHEPSSAVKRAKKIGNTCRIVPGDSAKKPWCYTTTSKKWEYCKIPQC</sequence>
<dbReference type="InterPro" id="IPR020864">
    <property type="entry name" value="MACPF"/>
</dbReference>
<keyword evidence="2" id="KW-1015">Disulfide bond</keyword>
<feature type="compositionally biased region" description="Polar residues" evidence="4">
    <location>
        <begin position="340"/>
        <end position="353"/>
    </location>
</feature>
<feature type="domain" description="Kringle" evidence="6">
    <location>
        <begin position="1515"/>
        <end position="1594"/>
    </location>
</feature>
<dbReference type="Gene3D" id="2.10.50.10">
    <property type="entry name" value="Tumor Necrosis Factor Receptor, subunit A, domain 2"/>
    <property type="match status" value="7"/>
</dbReference>
<dbReference type="PANTHER" id="PTHR46549:SF1">
    <property type="entry name" value="MACPF DOMAIN-CONTAINING PROTEIN"/>
    <property type="match status" value="1"/>
</dbReference>
<dbReference type="OrthoDB" id="439917at2759"/>
<keyword evidence="9" id="KW-1185">Reference proteome</keyword>
<evidence type="ECO:0000256" key="3">
    <source>
        <dbReference type="PROSITE-ProRule" id="PRU00121"/>
    </source>
</evidence>
<keyword evidence="5" id="KW-0732">Signal</keyword>
<evidence type="ECO:0000256" key="4">
    <source>
        <dbReference type="SAM" id="MobiDB-lite"/>
    </source>
</evidence>
<feature type="region of interest" description="Disordered" evidence="4">
    <location>
        <begin position="334"/>
        <end position="353"/>
    </location>
</feature>
<feature type="signal peptide" evidence="5">
    <location>
        <begin position="1"/>
        <end position="21"/>
    </location>
</feature>
<dbReference type="SMART" id="SM01411">
    <property type="entry name" value="Ephrin_rec_like"/>
    <property type="match status" value="9"/>
</dbReference>
<dbReference type="InterPro" id="IPR009030">
    <property type="entry name" value="Growth_fac_rcpt_cys_sf"/>
</dbReference>
<dbReference type="Gene3D" id="2.40.20.10">
    <property type="entry name" value="Plasminogen Kringle 4"/>
    <property type="match status" value="2"/>
</dbReference>
<evidence type="ECO:0000313" key="8">
    <source>
        <dbReference type="EMBL" id="PAA73168.1"/>
    </source>
</evidence>
<dbReference type="EMBL" id="NIVC01001028">
    <property type="protein sequence ID" value="PAA73168.1"/>
    <property type="molecule type" value="Genomic_DNA"/>
</dbReference>
<gene>
    <name evidence="8" type="ORF">BOX15_Mlig027585g1</name>
</gene>
<dbReference type="PROSITE" id="PS51412">
    <property type="entry name" value="MACPF_2"/>
    <property type="match status" value="1"/>
</dbReference>
<dbReference type="InterPro" id="IPR013806">
    <property type="entry name" value="Kringle-like"/>
</dbReference>
<dbReference type="Proteomes" id="UP000215902">
    <property type="component" value="Unassembled WGS sequence"/>
</dbReference>